<reference evidence="2 3" key="1">
    <citation type="submission" date="2016-08" db="EMBL/GenBank/DDBJ databases">
        <title>Genome sequence of Clavibacter michiganensis subsp. michiganensis strain CASJ007.</title>
        <authorList>
            <person name="Thapa S.P."/>
            <person name="Coaker G."/>
        </authorList>
    </citation>
    <scope>NUCLEOTIDE SEQUENCE [LARGE SCALE GENOMIC DNA]</scope>
    <source>
        <strain evidence="2">CASJ007</strain>
    </source>
</reference>
<sequence length="63" mass="6980">MSSTVSRTSTASASAKPMRVRSRIAAVKRRTTWSGAVSRWWIALARPGCRSYMSQMRATACSR</sequence>
<dbReference type="EMBL" id="MDHH01000001">
    <property type="protein sequence ID" value="OUE03369.1"/>
    <property type="molecule type" value="Genomic_DNA"/>
</dbReference>
<dbReference type="Proteomes" id="UP000195062">
    <property type="component" value="Unassembled WGS sequence"/>
</dbReference>
<organism evidence="2 3">
    <name type="scientific">Clavibacter michiganensis subsp. michiganensis</name>
    <dbReference type="NCBI Taxonomy" id="33013"/>
    <lineage>
        <taxon>Bacteria</taxon>
        <taxon>Bacillati</taxon>
        <taxon>Actinomycetota</taxon>
        <taxon>Actinomycetes</taxon>
        <taxon>Micrococcales</taxon>
        <taxon>Microbacteriaceae</taxon>
        <taxon>Clavibacter</taxon>
    </lineage>
</organism>
<gene>
    <name evidence="2" type="ORF">CMMCAS07_00370</name>
</gene>
<dbReference type="AlphaFoldDB" id="A0A1Y3FL53"/>
<protein>
    <submittedName>
        <fullName evidence="2">Uncharacterized protein</fullName>
    </submittedName>
</protein>
<feature type="compositionally biased region" description="Low complexity" evidence="1">
    <location>
        <begin position="1"/>
        <end position="15"/>
    </location>
</feature>
<keyword evidence="3" id="KW-1185">Reference proteome</keyword>
<evidence type="ECO:0000256" key="1">
    <source>
        <dbReference type="SAM" id="MobiDB-lite"/>
    </source>
</evidence>
<proteinExistence type="predicted"/>
<comment type="caution">
    <text evidence="2">The sequence shown here is derived from an EMBL/GenBank/DDBJ whole genome shotgun (WGS) entry which is preliminary data.</text>
</comment>
<feature type="region of interest" description="Disordered" evidence="1">
    <location>
        <begin position="1"/>
        <end position="20"/>
    </location>
</feature>
<evidence type="ECO:0000313" key="3">
    <source>
        <dbReference type="Proteomes" id="UP000195062"/>
    </source>
</evidence>
<evidence type="ECO:0000313" key="2">
    <source>
        <dbReference type="EMBL" id="OUE03369.1"/>
    </source>
</evidence>
<accession>A0A1Y3FL53</accession>
<name>A0A1Y3FL53_CLAMM</name>